<evidence type="ECO:0000313" key="3">
    <source>
        <dbReference type="EMBL" id="CAE2217195.1"/>
    </source>
</evidence>
<feature type="compositionally biased region" description="Low complexity" evidence="1">
    <location>
        <begin position="244"/>
        <end position="257"/>
    </location>
</feature>
<evidence type="ECO:0000256" key="2">
    <source>
        <dbReference type="SAM" id="Phobius"/>
    </source>
</evidence>
<feature type="compositionally biased region" description="Low complexity" evidence="1">
    <location>
        <begin position="265"/>
        <end position="280"/>
    </location>
</feature>
<feature type="compositionally biased region" description="Low complexity" evidence="1">
    <location>
        <begin position="171"/>
        <end position="185"/>
    </location>
</feature>
<dbReference type="EMBL" id="HBKQ01010232">
    <property type="protein sequence ID" value="CAE2217195.1"/>
    <property type="molecule type" value="Transcribed_RNA"/>
</dbReference>
<feature type="region of interest" description="Disordered" evidence="1">
    <location>
        <begin position="95"/>
        <end position="124"/>
    </location>
</feature>
<feature type="region of interest" description="Disordered" evidence="1">
    <location>
        <begin position="23"/>
        <end position="50"/>
    </location>
</feature>
<keyword evidence="2" id="KW-1133">Transmembrane helix</keyword>
<reference evidence="3" key="1">
    <citation type="submission" date="2021-01" db="EMBL/GenBank/DDBJ databases">
        <authorList>
            <person name="Corre E."/>
            <person name="Pelletier E."/>
            <person name="Niang G."/>
            <person name="Scheremetjew M."/>
            <person name="Finn R."/>
            <person name="Kale V."/>
            <person name="Holt S."/>
            <person name="Cochrane G."/>
            <person name="Meng A."/>
            <person name="Brown T."/>
            <person name="Cohen L."/>
        </authorList>
    </citation>
    <scope>NUCLEOTIDE SEQUENCE</scope>
    <source>
        <strain evidence="3">Isolate 1302-5</strain>
    </source>
</reference>
<accession>A0A7S4I3A4</accession>
<evidence type="ECO:0000256" key="1">
    <source>
        <dbReference type="SAM" id="MobiDB-lite"/>
    </source>
</evidence>
<feature type="compositionally biased region" description="Low complexity" evidence="1">
    <location>
        <begin position="305"/>
        <end position="316"/>
    </location>
</feature>
<proteinExistence type="predicted"/>
<feature type="compositionally biased region" description="Low complexity" evidence="1">
    <location>
        <begin position="109"/>
        <end position="120"/>
    </location>
</feature>
<feature type="region of interest" description="Disordered" evidence="1">
    <location>
        <begin position="396"/>
        <end position="461"/>
    </location>
</feature>
<feature type="transmembrane region" description="Helical" evidence="2">
    <location>
        <begin position="135"/>
        <end position="156"/>
    </location>
</feature>
<feature type="compositionally biased region" description="Acidic residues" evidence="1">
    <location>
        <begin position="227"/>
        <end position="238"/>
    </location>
</feature>
<organism evidence="3">
    <name type="scientific">Odontella aurita</name>
    <dbReference type="NCBI Taxonomy" id="265563"/>
    <lineage>
        <taxon>Eukaryota</taxon>
        <taxon>Sar</taxon>
        <taxon>Stramenopiles</taxon>
        <taxon>Ochrophyta</taxon>
        <taxon>Bacillariophyta</taxon>
        <taxon>Mediophyceae</taxon>
        <taxon>Biddulphiophycidae</taxon>
        <taxon>Eupodiscales</taxon>
        <taxon>Odontellaceae</taxon>
        <taxon>Odontella</taxon>
    </lineage>
</organism>
<gene>
    <name evidence="3" type="ORF">OAUR00152_LOCUS6929</name>
</gene>
<protein>
    <submittedName>
        <fullName evidence="3">Uncharacterized protein</fullName>
    </submittedName>
</protein>
<dbReference type="AlphaFoldDB" id="A0A7S4I3A4"/>
<feature type="region of interest" description="Disordered" evidence="1">
    <location>
        <begin position="698"/>
        <end position="728"/>
    </location>
</feature>
<keyword evidence="2" id="KW-0812">Transmembrane</keyword>
<feature type="region of interest" description="Disordered" evidence="1">
    <location>
        <begin position="167"/>
        <end position="368"/>
    </location>
</feature>
<name>A0A7S4I3A4_9STRA</name>
<keyword evidence="2" id="KW-0472">Membrane</keyword>
<sequence>MLRGWVPSFAIFETIQEERDGDDVYDEHDDVDDRFSDAGSDATPLRRGGRPCSHPTADLLLRIDGFGGSDLNSNCQKTWSHDGALCGERQDDVNVTRDTEDGSADTAESSQSSSSSSGCSLWGHDDRRRRRRTKVAIIVFAYLTLFGVCCGALWSLQDSGHFGRGRGAVRGGNPPASASVSGASEGEQEQEHNPPDKKDADADASAVADAEGDEVGSSHIYGPSSWWDEDEDEDEDNAMGDAGGAVTDVAGGPVADAPSESSDAGSEGNRPESSSSSSSTDGGGSGDYEGDHEDGGASVGEDATSETAEATLTPSASPSPRPSASPTDASVTPTDAPSPSPEPQGTSSLQLQPQTKALPYLSTSSKYKPGSLLVCQGDCDDDDDCAGGLVCMQRSRSSESADAEIPGCAFPSLDVDEDGGDEKKAKTYSGRDFCVEPRRPVLTTRRRSNEKDKQNNRANSGPAIKLGECEGDCDNDDDCALGLRCFRRNGKRAVPGCDGTGKSGMDYCFRDPEEVTASINAVGGGQADVVPEFDTFSFYLLGDNPHTPSEEILLADRLRDASERSASSNVDDAAFVVHLGVSPPGEIFTEEDDDCESRRRRYYSTVKDIFAEHSDLPVLVIPGDGERDEKDECRGGEDHEDRRDDIWSEYFVDIEKDWSYKSDVASMVRRQGDRRGNFALVHEGVLFVAVDADSAAVEVEGKKKKKDDEDDEREREQERRERMQRQRDDAEDWIEENVLRHFPLEEEDGEGRKRDDAEHIRAVLLFGRGLASESFFDEAVSERYSGMLSNLGVPLIYIRGDDDGDGDAKNRQDYAFRVMVTDRGAEGAGPDTPPPPVRITVRGTSNRASARPFYAELDDQAVLGRFIKVDRGGEGRNKEGAR</sequence>
<feature type="compositionally biased region" description="Basic and acidic residues" evidence="1">
    <location>
        <begin position="189"/>
        <end position="201"/>
    </location>
</feature>
<feature type="compositionally biased region" description="Polar residues" evidence="1">
    <location>
        <begin position="343"/>
        <end position="366"/>
    </location>
</feature>
<feature type="region of interest" description="Disordered" evidence="1">
    <location>
        <begin position="824"/>
        <end position="844"/>
    </location>
</feature>
<feature type="compositionally biased region" description="Basic and acidic residues" evidence="1">
    <location>
        <begin position="714"/>
        <end position="728"/>
    </location>
</feature>